<dbReference type="PANTHER" id="PTHR32227">
    <property type="entry name" value="GLUCAN ENDO-1,3-BETA-GLUCOSIDASE BG1-RELATED-RELATED"/>
    <property type="match status" value="1"/>
</dbReference>
<dbReference type="FunFam" id="1.20.58.1040:FF:000002">
    <property type="entry name" value="Glucan endo-1,3-beta-glucosidase 8"/>
    <property type="match status" value="1"/>
</dbReference>
<dbReference type="GO" id="GO:0006952">
    <property type="term" value="P:defense response"/>
    <property type="evidence" value="ECO:0007669"/>
    <property type="project" value="UniProtKB-KW"/>
</dbReference>
<protein>
    <recommendedName>
        <fullName evidence="22">tRNA (guanine(37)-N1)-methyltransferase</fullName>
        <ecNumber evidence="22">2.1.1.228</ecNumber>
    </recommendedName>
    <alternativeName>
        <fullName evidence="22">M1G-methyltransferase</fullName>
    </alternativeName>
    <alternativeName>
        <fullName evidence="22">tRNA [GM37] methyltransferase</fullName>
    </alternativeName>
    <alternativeName>
        <fullName evidence="22">tRNA methyltransferase 5 homolog</fullName>
    </alternativeName>
</protein>
<comment type="subcellular location">
    <subcellularLocation>
        <location evidence="2">Cell membrane</location>
        <topology evidence="2">Lipid-anchor</topology>
        <topology evidence="2">GPI-anchor</topology>
    </subcellularLocation>
    <subcellularLocation>
        <location evidence="22">Mitochondrion matrix</location>
    </subcellularLocation>
    <subcellularLocation>
        <location evidence="22">Nucleus</location>
    </subcellularLocation>
    <subcellularLocation>
        <location evidence="22">Cytoplasm</location>
    </subcellularLocation>
    <text evidence="22">Predominantly in the mitochondria and in the nucleus.</text>
</comment>
<comment type="subunit">
    <text evidence="22">Monomer.</text>
</comment>
<dbReference type="Proteomes" id="UP001188597">
    <property type="component" value="Unassembled WGS sequence"/>
</dbReference>
<dbReference type="FunFam" id="3.20.20.80:FF:000008">
    <property type="entry name" value="Glucan endo-1,3-beta-glucosidase 5"/>
    <property type="match status" value="1"/>
</dbReference>
<dbReference type="InterPro" id="IPR000490">
    <property type="entry name" value="Glyco_hydro_17"/>
</dbReference>
<evidence type="ECO:0000256" key="4">
    <source>
        <dbReference type="ARBA" id="ARBA00009775"/>
    </source>
</evidence>
<dbReference type="GO" id="GO:0005634">
    <property type="term" value="C:nucleus"/>
    <property type="evidence" value="ECO:0007669"/>
    <property type="project" value="UniProtKB-SubCell"/>
</dbReference>
<evidence type="ECO:0000256" key="21">
    <source>
        <dbReference type="ARBA" id="ARBA00023295"/>
    </source>
</evidence>
<keyword evidence="18" id="KW-0325">Glycoprotein</keyword>
<evidence type="ECO:0000256" key="20">
    <source>
        <dbReference type="ARBA" id="ARBA00023288"/>
    </source>
</evidence>
<evidence type="ECO:0000256" key="9">
    <source>
        <dbReference type="ARBA" id="ARBA00022679"/>
    </source>
</evidence>
<dbReference type="Pfam" id="PF25133">
    <property type="entry name" value="TYW2_N_2"/>
    <property type="match status" value="1"/>
</dbReference>
<evidence type="ECO:0000256" key="5">
    <source>
        <dbReference type="ARBA" id="ARBA00022475"/>
    </source>
</evidence>
<dbReference type="HAMAP" id="MF_03152">
    <property type="entry name" value="TRM5"/>
    <property type="match status" value="1"/>
</dbReference>
<name>A0AA88WJR5_9ASTE</name>
<dbReference type="Gene3D" id="1.20.58.1040">
    <property type="match status" value="1"/>
</dbReference>
<dbReference type="Gene3D" id="3.20.20.80">
    <property type="entry name" value="Glycosidases"/>
    <property type="match status" value="1"/>
</dbReference>
<keyword evidence="17" id="KW-1015">Disulfide bond</keyword>
<dbReference type="GO" id="GO:0098552">
    <property type="term" value="C:side of membrane"/>
    <property type="evidence" value="ECO:0007669"/>
    <property type="project" value="UniProtKB-KW"/>
</dbReference>
<reference evidence="27" key="1">
    <citation type="submission" date="2022-12" db="EMBL/GenBank/DDBJ databases">
        <title>Draft genome assemblies for two species of Escallonia (Escalloniales).</title>
        <authorList>
            <person name="Chanderbali A."/>
            <person name="Dervinis C."/>
            <person name="Anghel I."/>
            <person name="Soltis D."/>
            <person name="Soltis P."/>
            <person name="Zapata F."/>
        </authorList>
    </citation>
    <scope>NUCLEOTIDE SEQUENCE</scope>
    <source>
        <strain evidence="27">UCBG64.0493</strain>
        <tissue evidence="27">Leaf</tissue>
    </source>
</reference>
<keyword evidence="25" id="KW-0812">Transmembrane</keyword>
<feature type="binding site" evidence="22">
    <location>
        <position position="337"/>
    </location>
    <ligand>
        <name>S-adenosyl-L-methionine</name>
        <dbReference type="ChEBI" id="CHEBI:59789"/>
    </ligand>
</feature>
<feature type="binding site" evidence="22">
    <location>
        <position position="186"/>
    </location>
    <ligand>
        <name>S-adenosyl-L-methionine</name>
        <dbReference type="ChEBI" id="CHEBI:59789"/>
    </ligand>
</feature>
<dbReference type="SUPFAM" id="SSF51445">
    <property type="entry name" value="(Trans)glycosidases"/>
    <property type="match status" value="1"/>
</dbReference>
<evidence type="ECO:0000256" key="6">
    <source>
        <dbReference type="ARBA" id="ARBA00022490"/>
    </source>
</evidence>
<feature type="binding site" evidence="22">
    <location>
        <begin position="252"/>
        <end position="253"/>
    </location>
    <ligand>
        <name>S-adenosyl-L-methionine</name>
        <dbReference type="ChEBI" id="CHEBI:59789"/>
    </ligand>
</feature>
<dbReference type="Pfam" id="PF02475">
    <property type="entry name" value="TRM5-TYW2_MTfase"/>
    <property type="match status" value="1"/>
</dbReference>
<feature type="binding site" evidence="22">
    <location>
        <begin position="224"/>
        <end position="225"/>
    </location>
    <ligand>
        <name>S-adenosyl-L-methionine</name>
        <dbReference type="ChEBI" id="CHEBI:59789"/>
    </ligand>
</feature>
<dbReference type="FunFam" id="3.30.300.110:FF:000004">
    <property type="entry name" value="tRNA (guanine(37)-N1)-methyltransferase"/>
    <property type="match status" value="1"/>
</dbReference>
<comment type="catalytic activity">
    <reaction evidence="1">
        <text>Hydrolysis of (1-&gt;3)-beta-D-glucosidic linkages in (1-&gt;3)-beta-D-glucans.</text>
        <dbReference type="EC" id="3.2.1.39"/>
    </reaction>
</comment>
<feature type="transmembrane region" description="Helical" evidence="25">
    <location>
        <begin position="966"/>
        <end position="984"/>
    </location>
</feature>
<comment type="catalytic activity">
    <reaction evidence="22">
        <text>guanosine(37) in tRNA + S-adenosyl-L-methionine = N(1)-methylguanosine(37) in tRNA + S-adenosyl-L-homocysteine + H(+)</text>
        <dbReference type="Rhea" id="RHEA:36899"/>
        <dbReference type="Rhea" id="RHEA-COMP:10145"/>
        <dbReference type="Rhea" id="RHEA-COMP:10147"/>
        <dbReference type="ChEBI" id="CHEBI:15378"/>
        <dbReference type="ChEBI" id="CHEBI:57856"/>
        <dbReference type="ChEBI" id="CHEBI:59789"/>
        <dbReference type="ChEBI" id="CHEBI:73542"/>
        <dbReference type="ChEBI" id="CHEBI:74269"/>
        <dbReference type="EC" id="2.1.1.228"/>
    </reaction>
</comment>
<evidence type="ECO:0000313" key="27">
    <source>
        <dbReference type="EMBL" id="KAK3028089.1"/>
    </source>
</evidence>
<dbReference type="InterPro" id="IPR029063">
    <property type="entry name" value="SAM-dependent_MTases_sf"/>
</dbReference>
<keyword evidence="10 22" id="KW-0949">S-adenosyl-L-methionine</keyword>
<dbReference type="InterPro" id="IPR056743">
    <property type="entry name" value="TRM5-TYW2-like_MTfase"/>
</dbReference>
<dbReference type="InterPro" id="IPR017853">
    <property type="entry name" value="GH"/>
</dbReference>
<proteinExistence type="inferred from homology"/>
<dbReference type="SMART" id="SM00768">
    <property type="entry name" value="X8"/>
    <property type="match status" value="1"/>
</dbReference>
<evidence type="ECO:0000256" key="10">
    <source>
        <dbReference type="ARBA" id="ARBA00022691"/>
    </source>
</evidence>
<dbReference type="InterPro" id="IPR044965">
    <property type="entry name" value="Glyco_hydro_17_plant"/>
</dbReference>
<evidence type="ECO:0000256" key="13">
    <source>
        <dbReference type="ARBA" id="ARBA00022801"/>
    </source>
</evidence>
<feature type="domain" description="SAM-dependent methyltransferase TRM5/TYW2-type" evidence="26">
    <location>
        <begin position="96"/>
        <end position="418"/>
    </location>
</feature>
<keyword evidence="19 22" id="KW-0539">Nucleus</keyword>
<dbReference type="InterPro" id="IPR025792">
    <property type="entry name" value="tRNA_Gua_MeTrfase_euk"/>
</dbReference>
<keyword evidence="13 24" id="KW-0378">Hydrolase</keyword>
<keyword evidence="15 22" id="KW-0496">Mitochondrion</keyword>
<keyword evidence="12" id="KW-0732">Signal</keyword>
<keyword evidence="7 22" id="KW-0489">Methyltransferase</keyword>
<comment type="function">
    <text evidence="22">Specifically methylates the N1 position of guanosine-37 in various cytoplasmic and mitochondrial tRNAs. Methylation is not dependent on the nature of the nucleoside 5' of the target nucleoside. This is the first step in the biosynthesis of wybutosine (yW), a modified base adjacent to the anticodon of tRNAs and required for accurate decoding.</text>
</comment>
<evidence type="ECO:0000256" key="8">
    <source>
        <dbReference type="ARBA" id="ARBA00022622"/>
    </source>
</evidence>
<dbReference type="Gene3D" id="3.40.50.150">
    <property type="entry name" value="Vaccinia Virus protein VP39"/>
    <property type="match status" value="1"/>
</dbReference>
<dbReference type="Pfam" id="PF07983">
    <property type="entry name" value="X8"/>
    <property type="match status" value="1"/>
</dbReference>
<keyword evidence="20" id="KW-0449">Lipoprotein</keyword>
<dbReference type="EC" id="2.1.1.228" evidence="22"/>
<keyword evidence="25" id="KW-1133">Transmembrane helix</keyword>
<dbReference type="PROSITE" id="PS51684">
    <property type="entry name" value="SAM_MT_TRM5_TYW2"/>
    <property type="match status" value="1"/>
</dbReference>
<organism evidence="27 28">
    <name type="scientific">Escallonia herrerae</name>
    <dbReference type="NCBI Taxonomy" id="1293975"/>
    <lineage>
        <taxon>Eukaryota</taxon>
        <taxon>Viridiplantae</taxon>
        <taxon>Streptophyta</taxon>
        <taxon>Embryophyta</taxon>
        <taxon>Tracheophyta</taxon>
        <taxon>Spermatophyta</taxon>
        <taxon>Magnoliopsida</taxon>
        <taxon>eudicotyledons</taxon>
        <taxon>Gunneridae</taxon>
        <taxon>Pentapetalae</taxon>
        <taxon>asterids</taxon>
        <taxon>campanulids</taxon>
        <taxon>Escalloniales</taxon>
        <taxon>Escalloniaceae</taxon>
        <taxon>Escallonia</taxon>
    </lineage>
</organism>
<evidence type="ECO:0000256" key="16">
    <source>
        <dbReference type="ARBA" id="ARBA00023136"/>
    </source>
</evidence>
<evidence type="ECO:0000256" key="22">
    <source>
        <dbReference type="HAMAP-Rule" id="MF_03152"/>
    </source>
</evidence>
<sequence length="985" mass="111090">MLDESKFDAHLQLWALRIPRELCKVATKILNGYLIDKPRIKPVTEDPTSEKNRYMILSERVQNCDLSDIPSQKLDELQTMCKIEVVPYSLTLGYSYWTAGHIAHLNIGDELLPYKDVIAKVIYDKNHPRIQTIVNKVGTITNEFRVPKFEILAGKNDMVTEVKQYGATFKLDYSLVYWNSRLEHEHLRLVSQFRAGETICDMFAGIGPFAIPAAQKGCLVYSNDLNPDSVRYLKVNAEINKVNDHIRAYNMDARKFISVLMAVPTCSPNGMLKSEDQNLTAGAFSKLMYFFRGSRPLGGSPMMPTDGKANRGTNKRMRGSVVFNSEPWEHVDHVIMNLPASALKFLDAFRGLIHRKYWKGPLPWIHCYCFIRSSETRELIISEAESALRSSIQDPIFHKVRDVAPNKAMFCLSFRLPEEACLNEDSTNTICKSERRRESMHSLQAVYISHKKQEENSPLFFPFPFSAPTNSSFTFLDSEKDSSIPYSRFTTKKMKMVDARPHCNKNVRIVMFLVLPMVLNGLSVGVNWGTMANHQLPPEKVVQMVKDNGFNKVKLFEADEKILGALIGTDIEVMLAIPNYMLLDMSGDPGVAVSWVVANVTSYCYTGGVKIKYVAVGNEPFLHSYNGTYLQSTLPALKNVQEALNHAGVGSQIKATVPFNADIYYSPESNPVPSAGDFRPEIRDLTIQIIQYLVENDAPFTINIYPFLSLYGNIYFPLDFAFFDGSNKPVKDGDHLYTNVFDANFDTLVWSLNKAGYPDMKIVVGEVGWPTDGDKNANVQNAKRFNQGLIQHALSGNGTPARRGSIDVYLFSLIDENAKSIEPGSFERHWGIFEFDGKPKYKLDVSGSQENVGLVAVEDVRYMPRKWCILNPHVQDLEDLAKNIDYACSLSDCTALGYGSSCNHLSVAGNASYAFNMYYQFKDQNSWDCNFSGLAVVTDEDPSKDECRFLVMIAYGSSEMLRHRKVFHIIFLIIVGCIVFLLLVS</sequence>
<dbReference type="GO" id="GO:0005759">
    <property type="term" value="C:mitochondrial matrix"/>
    <property type="evidence" value="ECO:0007669"/>
    <property type="project" value="UniProtKB-SubCell"/>
</dbReference>
<keyword evidence="5" id="KW-1003">Cell membrane</keyword>
<dbReference type="InterPro" id="IPR012946">
    <property type="entry name" value="X8"/>
</dbReference>
<evidence type="ECO:0000256" key="24">
    <source>
        <dbReference type="RuleBase" id="RU004336"/>
    </source>
</evidence>
<dbReference type="GO" id="GO:0005975">
    <property type="term" value="P:carbohydrate metabolic process"/>
    <property type="evidence" value="ECO:0007669"/>
    <property type="project" value="InterPro"/>
</dbReference>
<dbReference type="GO" id="GO:0052906">
    <property type="term" value="F:tRNA (guanine(37)-N1)-methyltransferase activity"/>
    <property type="evidence" value="ECO:0007669"/>
    <property type="project" value="UniProtKB-UniRule"/>
</dbReference>
<evidence type="ECO:0000256" key="25">
    <source>
        <dbReference type="SAM" id="Phobius"/>
    </source>
</evidence>
<dbReference type="GO" id="GO:0030488">
    <property type="term" value="P:tRNA methylation"/>
    <property type="evidence" value="ECO:0007669"/>
    <property type="project" value="UniProtKB-UniRule"/>
</dbReference>
<dbReference type="AlphaFoldDB" id="A0AA88WJR5"/>
<keyword evidence="8" id="KW-0336">GPI-anchor</keyword>
<keyword evidence="6 22" id="KW-0963">Cytoplasm</keyword>
<evidence type="ECO:0000256" key="7">
    <source>
        <dbReference type="ARBA" id="ARBA00022603"/>
    </source>
</evidence>
<keyword evidence="28" id="KW-1185">Reference proteome</keyword>
<keyword evidence="9 22" id="KW-0808">Transferase</keyword>
<dbReference type="GO" id="GO:0042973">
    <property type="term" value="F:glucan endo-1,3-beta-D-glucosidase activity"/>
    <property type="evidence" value="ECO:0007669"/>
    <property type="project" value="UniProtKB-EC"/>
</dbReference>
<dbReference type="Pfam" id="PF00332">
    <property type="entry name" value="Glyco_hydro_17"/>
    <property type="match status" value="1"/>
</dbReference>
<comment type="caution">
    <text evidence="27">The sequence shown here is derived from an EMBL/GenBank/DDBJ whole genome shotgun (WGS) entry which is preliminary data.</text>
</comment>
<comment type="similarity">
    <text evidence="3 23">Belongs to the glycosyl hydrolase 17 family.</text>
</comment>
<dbReference type="InterPro" id="IPR030382">
    <property type="entry name" value="MeTrfase_TRM5/TYW2"/>
</dbReference>
<accession>A0AA88WJR5</accession>
<evidence type="ECO:0000259" key="26">
    <source>
        <dbReference type="PROSITE" id="PS51684"/>
    </source>
</evidence>
<keyword evidence="21 24" id="KW-0326">Glycosidase</keyword>
<evidence type="ECO:0000313" key="28">
    <source>
        <dbReference type="Proteomes" id="UP001188597"/>
    </source>
</evidence>
<dbReference type="PROSITE" id="PS00587">
    <property type="entry name" value="GLYCOSYL_HYDROL_F17"/>
    <property type="match status" value="1"/>
</dbReference>
<evidence type="ECO:0000256" key="3">
    <source>
        <dbReference type="ARBA" id="ARBA00008773"/>
    </source>
</evidence>
<evidence type="ECO:0000256" key="15">
    <source>
        <dbReference type="ARBA" id="ARBA00023128"/>
    </source>
</evidence>
<gene>
    <name evidence="27" type="ORF">RJ639_039380</name>
</gene>
<comment type="similarity">
    <text evidence="22">Belongs to the TRM5 / TYW2 family.</text>
</comment>
<evidence type="ECO:0000256" key="14">
    <source>
        <dbReference type="ARBA" id="ARBA00022821"/>
    </source>
</evidence>
<evidence type="ECO:0000256" key="19">
    <source>
        <dbReference type="ARBA" id="ARBA00023242"/>
    </source>
</evidence>
<evidence type="ECO:0000256" key="1">
    <source>
        <dbReference type="ARBA" id="ARBA00000382"/>
    </source>
</evidence>
<dbReference type="GO" id="GO:0005886">
    <property type="term" value="C:plasma membrane"/>
    <property type="evidence" value="ECO:0007669"/>
    <property type="project" value="UniProtKB-SubCell"/>
</dbReference>
<evidence type="ECO:0000256" key="23">
    <source>
        <dbReference type="RuleBase" id="RU004335"/>
    </source>
</evidence>
<dbReference type="Gene3D" id="3.30.300.110">
    <property type="entry name" value="Met-10+ protein-like domains"/>
    <property type="match status" value="1"/>
</dbReference>
<keyword evidence="11 22" id="KW-0819">tRNA processing</keyword>
<keyword evidence="14" id="KW-0611">Plant defense</keyword>
<evidence type="ECO:0000256" key="12">
    <source>
        <dbReference type="ARBA" id="ARBA00022729"/>
    </source>
</evidence>
<evidence type="ECO:0000256" key="2">
    <source>
        <dbReference type="ARBA" id="ARBA00004609"/>
    </source>
</evidence>
<dbReference type="CDD" id="cd02440">
    <property type="entry name" value="AdoMet_MTases"/>
    <property type="match status" value="1"/>
</dbReference>
<evidence type="ECO:0000256" key="17">
    <source>
        <dbReference type="ARBA" id="ARBA00023157"/>
    </source>
</evidence>
<evidence type="ECO:0000256" key="18">
    <source>
        <dbReference type="ARBA" id="ARBA00023180"/>
    </source>
</evidence>
<keyword evidence="16 25" id="KW-0472">Membrane</keyword>
<dbReference type="InterPro" id="IPR056744">
    <property type="entry name" value="TRM5/TYW2-like_N"/>
</dbReference>
<dbReference type="SUPFAM" id="SSF53335">
    <property type="entry name" value="S-adenosyl-L-methionine-dependent methyltransferases"/>
    <property type="match status" value="1"/>
</dbReference>
<evidence type="ECO:0000256" key="11">
    <source>
        <dbReference type="ARBA" id="ARBA00022694"/>
    </source>
</evidence>
<dbReference type="EMBL" id="JAVXUP010000429">
    <property type="protein sequence ID" value="KAK3028089.1"/>
    <property type="molecule type" value="Genomic_DNA"/>
</dbReference>
<comment type="similarity">
    <text evidence="4">Belongs to the class I-like SAM-binding methyltransferase superfamily. TRM5/TYW2 family.</text>
</comment>